<dbReference type="AlphaFoldDB" id="A0A1Y1VF10"/>
<evidence type="ECO:0000313" key="3">
    <source>
        <dbReference type="Proteomes" id="UP000193719"/>
    </source>
</evidence>
<organism evidence="2 3">
    <name type="scientific">Piromyces finnis</name>
    <dbReference type="NCBI Taxonomy" id="1754191"/>
    <lineage>
        <taxon>Eukaryota</taxon>
        <taxon>Fungi</taxon>
        <taxon>Fungi incertae sedis</taxon>
        <taxon>Chytridiomycota</taxon>
        <taxon>Chytridiomycota incertae sedis</taxon>
        <taxon>Neocallimastigomycetes</taxon>
        <taxon>Neocallimastigales</taxon>
        <taxon>Neocallimastigaceae</taxon>
        <taxon>Piromyces</taxon>
    </lineage>
</organism>
<comment type="caution">
    <text evidence="2">The sequence shown here is derived from an EMBL/GenBank/DDBJ whole genome shotgun (WGS) entry which is preliminary data.</text>
</comment>
<proteinExistence type="predicted"/>
<reference evidence="2 3" key="1">
    <citation type="submission" date="2016-08" db="EMBL/GenBank/DDBJ databases">
        <title>Genomes of anaerobic fungi encode conserved fungal cellulosomes for biomass hydrolysis.</title>
        <authorList>
            <consortium name="DOE Joint Genome Institute"/>
            <person name="Haitjema C.H."/>
            <person name="Gilmore S.P."/>
            <person name="Henske J.K."/>
            <person name="Solomon K.V."/>
            <person name="De Groot R."/>
            <person name="Kuo A."/>
            <person name="Mondo S.J."/>
            <person name="Salamov A.A."/>
            <person name="Labutti K."/>
            <person name="Zhao Z."/>
            <person name="Chiniquy J."/>
            <person name="Barry K."/>
            <person name="Brewer H.M."/>
            <person name="Purvine S.O."/>
            <person name="Wright A.T."/>
            <person name="Boxma B."/>
            <person name="Van Alen T."/>
            <person name="Hackstein J.H."/>
            <person name="Baker S.E."/>
            <person name="Grigoriev I.V."/>
            <person name="O'Malley M.A."/>
        </authorList>
    </citation>
    <scope>NUCLEOTIDE SEQUENCE [LARGE SCALE GENOMIC DNA]</scope>
    <source>
        <strain evidence="3">finn</strain>
    </source>
</reference>
<dbReference type="Proteomes" id="UP000193719">
    <property type="component" value="Unassembled WGS sequence"/>
</dbReference>
<evidence type="ECO:0000313" key="2">
    <source>
        <dbReference type="EMBL" id="ORX53325.1"/>
    </source>
</evidence>
<gene>
    <name evidence="2" type="ORF">BCR36DRAFT_349145</name>
</gene>
<dbReference type="STRING" id="1754191.A0A1Y1VF10"/>
<feature type="region of interest" description="Disordered" evidence="1">
    <location>
        <begin position="357"/>
        <end position="376"/>
    </location>
</feature>
<evidence type="ECO:0000256" key="1">
    <source>
        <dbReference type="SAM" id="MobiDB-lite"/>
    </source>
</evidence>
<name>A0A1Y1VF10_9FUNG</name>
<dbReference type="Pfam" id="PF12014">
    <property type="entry name" value="Cyclin_D1_bind"/>
    <property type="match status" value="1"/>
</dbReference>
<dbReference type="EMBL" id="MCFH01000013">
    <property type="protein sequence ID" value="ORX53325.1"/>
    <property type="molecule type" value="Genomic_DNA"/>
</dbReference>
<accession>A0A1Y1VF10</accession>
<protein>
    <submittedName>
        <fullName evidence="2">Uncharacterized protein</fullName>
    </submittedName>
</protein>
<reference evidence="2 3" key="2">
    <citation type="submission" date="2016-08" db="EMBL/GenBank/DDBJ databases">
        <title>Pervasive Adenine N6-methylation of Active Genes in Fungi.</title>
        <authorList>
            <consortium name="DOE Joint Genome Institute"/>
            <person name="Mondo S.J."/>
            <person name="Dannebaum R.O."/>
            <person name="Kuo R.C."/>
            <person name="Labutti K."/>
            <person name="Haridas S."/>
            <person name="Kuo A."/>
            <person name="Salamov A."/>
            <person name="Ahrendt S.R."/>
            <person name="Lipzen A."/>
            <person name="Sullivan W."/>
            <person name="Andreopoulos W.B."/>
            <person name="Clum A."/>
            <person name="Lindquist E."/>
            <person name="Daum C."/>
            <person name="Ramamoorthy G.K."/>
            <person name="Gryganskyi A."/>
            <person name="Culley D."/>
            <person name="Magnuson J.K."/>
            <person name="James T.Y."/>
            <person name="O'Malley M.A."/>
            <person name="Stajich J.E."/>
            <person name="Spatafora J.W."/>
            <person name="Visel A."/>
            <person name="Grigoriev I.V."/>
        </authorList>
    </citation>
    <scope>NUCLEOTIDE SEQUENCE [LARGE SCALE GENOMIC DNA]</scope>
    <source>
        <strain evidence="3">finn</strain>
    </source>
</reference>
<dbReference type="OrthoDB" id="722566at2759"/>
<sequence length="869" mass="99453">MNINKNIDDSSCENGTTSAVQNETIDQYILTSLNKTHSAHLCNDKSIVKPKIDFNKIHSISVNNEYTIQIQKSNKNEHSTLCINTAENAPHNNTNNTQINKSIMNNFCIPTTTTTTTNNNDDNANDRDKNKYNIDFKTSSYQNDLNYINSKSNKKNNKVLEFKKGDSTCNIKDTNSNDNIKQNNRHKDKNNKYLTERKINESKNECHHHPSPVLIPNNKGIHFKNLSQFDIENNNQARYIPPIKKEDLRILFTESYIPKSNSHHEFYKHFKNYKHNNKISNNKFHNFVNNDDDQSHHNYFNSKSMASYYNSSHGNNELNINKNNLSLNYTNHSILNSSTENKDNDKNSEINIYNLSEDVTPNDNQPNTLKHQSNSISSLTDKNYSSTTFSVVNELSQSMKNITSNQLNSFNYLNLKNSENLGKTLNKNYLLNNCSSNLNTTTLSITSQNNLESNKYKKKIKNVSITNVNDNSNDDIKFLNSNRSKNKITIFNYFDPNFCIKKEKIPFTINISYTSCSHPVKLIFSPSSDIEFLNEIPNEQTGLWTSKKSFHVLQPSLITVIQSSDSNKKIDSFQNKPNQYNVFNLGCSEGCHLNKVRSLSIDEDKKVYGNFLFNTSYSRIVLSSYKNSKESKAISLSNIKSEMNFTNSTILSNSYPLAHNKSPFSILTSAFSSFFSSSIIPLNESSNSSLDGIWIGTFGHHGLEFIYIKSLNENSNSSKKDPLITIHNDELPIIINSEEYSFDEEEPVQTSNHFYDMDAEISNIKNENKKLVAYKITGDVNIPKGEISWSAEINHPIDGEITTLEGRSYNITQSIEFQNAKIYKVEGIFAEIGYRNIKKQPGKLIVLSNNEIAIFWETLYKISRFKRYL</sequence>
<keyword evidence="3" id="KW-1185">Reference proteome</keyword>